<dbReference type="GO" id="GO:0030915">
    <property type="term" value="C:Smc5-Smc6 complex"/>
    <property type="evidence" value="ECO:0007669"/>
    <property type="project" value="UniProtKB-UniRule"/>
</dbReference>
<reference evidence="2" key="1">
    <citation type="submission" date="2021-12" db="EMBL/GenBank/DDBJ databases">
        <title>Prjna785345.</title>
        <authorList>
            <person name="Rujirawat T."/>
            <person name="Krajaejun T."/>
        </authorList>
    </citation>
    <scope>NUCLEOTIDE SEQUENCE</scope>
    <source>
        <strain evidence="2">Pi057C3</strain>
    </source>
</reference>
<dbReference type="EC" id="2.3.2.27" evidence="1"/>
<keyword evidence="1" id="KW-0808">Transferase</keyword>
<dbReference type="GO" id="GO:0008270">
    <property type="term" value="F:zinc ion binding"/>
    <property type="evidence" value="ECO:0007669"/>
    <property type="project" value="UniProtKB-KW"/>
</dbReference>
<dbReference type="Proteomes" id="UP001209570">
    <property type="component" value="Unassembled WGS sequence"/>
</dbReference>
<comment type="catalytic activity">
    <reaction evidence="1">
        <text>S-ubiquitinyl-[E2 ubiquitin-conjugating enzyme]-L-cysteine + [acceptor protein]-L-lysine = [E2 ubiquitin-conjugating enzyme]-L-cysteine + N(6)-ubiquitinyl-[acceptor protein]-L-lysine.</text>
        <dbReference type="EC" id="2.3.2.27"/>
    </reaction>
</comment>
<keyword evidence="1" id="KW-0227">DNA damage</keyword>
<dbReference type="InterPro" id="IPR011513">
    <property type="entry name" value="Nse1"/>
</dbReference>
<evidence type="ECO:0000313" key="2">
    <source>
        <dbReference type="EMBL" id="KAJ0389914.1"/>
    </source>
</evidence>
<dbReference type="AlphaFoldDB" id="A0AAD5L568"/>
<keyword evidence="1" id="KW-0539">Nucleus</keyword>
<keyword evidence="1" id="KW-0862">Zinc</keyword>
<keyword evidence="1" id="KW-0833">Ubl conjugation pathway</keyword>
<comment type="similarity">
    <text evidence="1">Belongs to the NSE1 family.</text>
</comment>
<accession>A0AAD5L568</accession>
<dbReference type="GO" id="GO:0006281">
    <property type="term" value="P:DNA repair"/>
    <property type="evidence" value="ECO:0007669"/>
    <property type="project" value="UniProtKB-UniRule"/>
</dbReference>
<protein>
    <recommendedName>
        <fullName evidence="1">Non-structural maintenance of chromosomes element 1 homolog</fullName>
        <ecNumber evidence="1">2.3.2.27</ecNumber>
    </recommendedName>
</protein>
<keyword evidence="1" id="KW-0234">DNA repair</keyword>
<dbReference type="EMBL" id="JAKCXM010002888">
    <property type="protein sequence ID" value="KAJ0389914.1"/>
    <property type="molecule type" value="Genomic_DNA"/>
</dbReference>
<comment type="caution">
    <text evidence="2">The sequence shown here is derived from an EMBL/GenBank/DDBJ whole genome shotgun (WGS) entry which is preliminary data.</text>
</comment>
<evidence type="ECO:0000313" key="3">
    <source>
        <dbReference type="Proteomes" id="UP001209570"/>
    </source>
</evidence>
<evidence type="ECO:0000256" key="1">
    <source>
        <dbReference type="RuleBase" id="RU368018"/>
    </source>
</evidence>
<keyword evidence="1" id="KW-0479">Metal-binding</keyword>
<name>A0AAD5L568_PYTIN</name>
<proteinExistence type="inferred from homology"/>
<organism evidence="2 3">
    <name type="scientific">Pythium insidiosum</name>
    <name type="common">Pythiosis disease agent</name>
    <dbReference type="NCBI Taxonomy" id="114742"/>
    <lineage>
        <taxon>Eukaryota</taxon>
        <taxon>Sar</taxon>
        <taxon>Stramenopiles</taxon>
        <taxon>Oomycota</taxon>
        <taxon>Peronosporomycetes</taxon>
        <taxon>Pythiales</taxon>
        <taxon>Pythiaceae</taxon>
        <taxon>Pythium</taxon>
    </lineage>
</organism>
<comment type="subcellular location">
    <subcellularLocation>
        <location evidence="1">Nucleus</location>
    </subcellularLocation>
</comment>
<dbReference type="GO" id="GO:0061630">
    <property type="term" value="F:ubiquitin protein ligase activity"/>
    <property type="evidence" value="ECO:0007669"/>
    <property type="project" value="UniProtKB-EC"/>
</dbReference>
<dbReference type="Gene3D" id="3.90.1150.220">
    <property type="match status" value="1"/>
</dbReference>
<keyword evidence="3" id="KW-1185">Reference proteome</keyword>
<keyword evidence="1" id="KW-0233">DNA recombination</keyword>
<dbReference type="GO" id="GO:0006310">
    <property type="term" value="P:DNA recombination"/>
    <property type="evidence" value="ECO:0007669"/>
    <property type="project" value="UniProtKB-KW"/>
</dbReference>
<keyword evidence="1" id="KW-0863">Zinc-finger</keyword>
<comment type="subunit">
    <text evidence="1">Component of the Smc5-Smc6 complex.</text>
</comment>
<sequence>MTRLNDADRMLLQRILAAGAMDEHSVRRIAKKLTGEELSKQDVDSMVNRLAASVRPFAMDLRRSVYDDGKMYLAVVNTVSRGGGAARPLFFTPLRC</sequence>
<gene>
    <name evidence="2" type="ORF">P43SY_011793</name>
</gene>
<dbReference type="GO" id="GO:0005634">
    <property type="term" value="C:nucleus"/>
    <property type="evidence" value="ECO:0007669"/>
    <property type="project" value="UniProtKB-SubCell"/>
</dbReference>
<dbReference type="Pfam" id="PF07574">
    <property type="entry name" value="SMC_Nse1"/>
    <property type="match status" value="1"/>
</dbReference>